<proteinExistence type="predicted"/>
<keyword evidence="2" id="KW-0119">Carbohydrate metabolism</keyword>
<dbReference type="GO" id="GO:0016491">
    <property type="term" value="F:oxidoreductase activity"/>
    <property type="evidence" value="ECO:0007669"/>
    <property type="project" value="InterPro"/>
</dbReference>
<dbReference type="Proteomes" id="UP000198607">
    <property type="component" value="Unassembled WGS sequence"/>
</dbReference>
<dbReference type="RefSeq" id="WP_091938838.1">
    <property type="nucleotide sequence ID" value="NZ_FNCY01000015.1"/>
</dbReference>
<dbReference type="InterPro" id="IPR036291">
    <property type="entry name" value="NAD(P)-bd_dom_sf"/>
</dbReference>
<protein>
    <submittedName>
        <fullName evidence="4">Nucleoside-diphosphate-sugar epimerase</fullName>
    </submittedName>
</protein>
<evidence type="ECO:0000259" key="3">
    <source>
        <dbReference type="Pfam" id="PF01370"/>
    </source>
</evidence>
<dbReference type="STRING" id="83767.SAMN05660652_03110"/>
<evidence type="ECO:0000313" key="4">
    <source>
        <dbReference type="EMBL" id="SDI24912.1"/>
    </source>
</evidence>
<dbReference type="InterPro" id="IPR001509">
    <property type="entry name" value="Epimerase_deHydtase"/>
</dbReference>
<gene>
    <name evidence="4" type="ORF">SAMN05660652_03110</name>
</gene>
<dbReference type="Pfam" id="PF01370">
    <property type="entry name" value="Epimerase"/>
    <property type="match status" value="1"/>
</dbReference>
<dbReference type="PANTHER" id="PTHR43103">
    <property type="entry name" value="NUCLEOSIDE-DIPHOSPHATE-SUGAR EPIMERASE"/>
    <property type="match status" value="1"/>
</dbReference>
<keyword evidence="1" id="KW-0521">NADP</keyword>
<dbReference type="OrthoDB" id="9801056at2"/>
<sequence>MKVVITGGGGFIGYRLAQALLKKGTLSDPQGQQAPITQIVLFDMAFPENVDARLKAVKGDLNDQACVEATLGSDTDAVFHLASVVSGGAEADFDLGYKVNLDGTRALLNACRKQARPPRFVFTSSIAVFGGELPETLDDGTTPNPQGSYGAQKVMCEYLVTDCSRKGYIDGRSLRLPTISVRPGKPNLAASSFASGIIREPLAGLPAICPVSRDAMIWLLSPRKIIESLIHAYELPSSAWGLRRVINLPGFTAVVGDMIDTLRRIAGDTVADLIELKPDPRIEALVLSWPVRFRTDRANAMGFAADQNVESIIRSYIDDEKIPLKA</sequence>
<reference evidence="4 5" key="1">
    <citation type="submission" date="2016-10" db="EMBL/GenBank/DDBJ databases">
        <authorList>
            <person name="de Groot N.N."/>
        </authorList>
    </citation>
    <scope>NUCLEOTIDE SEQUENCE [LARGE SCALE GENOMIC DNA]</scope>
    <source>
        <strain evidence="4 5">DSM 5885</strain>
    </source>
</reference>
<dbReference type="Gene3D" id="3.90.25.10">
    <property type="entry name" value="UDP-galactose 4-epimerase, domain 1"/>
    <property type="match status" value="1"/>
</dbReference>
<dbReference type="PANTHER" id="PTHR43103:SF3">
    <property type="entry name" value="ADP-L-GLYCERO-D-MANNO-HEPTOSE-6-EPIMERASE"/>
    <property type="match status" value="1"/>
</dbReference>
<evidence type="ECO:0000256" key="1">
    <source>
        <dbReference type="ARBA" id="ARBA00022857"/>
    </source>
</evidence>
<dbReference type="AlphaFoldDB" id="A0A1G8J1H8"/>
<keyword evidence="5" id="KW-1185">Reference proteome</keyword>
<organism evidence="4 5">
    <name type="scientific">Propionivibrio dicarboxylicus</name>
    <dbReference type="NCBI Taxonomy" id="83767"/>
    <lineage>
        <taxon>Bacteria</taxon>
        <taxon>Pseudomonadati</taxon>
        <taxon>Pseudomonadota</taxon>
        <taxon>Betaproteobacteria</taxon>
        <taxon>Rhodocyclales</taxon>
        <taxon>Rhodocyclaceae</taxon>
        <taxon>Propionivibrio</taxon>
    </lineage>
</organism>
<dbReference type="NCBIfam" id="NF043036">
    <property type="entry name" value="ErythonDh"/>
    <property type="match status" value="1"/>
</dbReference>
<dbReference type="Gene3D" id="3.40.50.720">
    <property type="entry name" value="NAD(P)-binding Rossmann-like Domain"/>
    <property type="match status" value="1"/>
</dbReference>
<evidence type="ECO:0000256" key="2">
    <source>
        <dbReference type="ARBA" id="ARBA00023277"/>
    </source>
</evidence>
<evidence type="ECO:0000313" key="5">
    <source>
        <dbReference type="Proteomes" id="UP000198607"/>
    </source>
</evidence>
<feature type="domain" description="NAD-dependent epimerase/dehydratase" evidence="3">
    <location>
        <begin position="3"/>
        <end position="201"/>
    </location>
</feature>
<name>A0A1G8J1H8_9RHOO</name>
<dbReference type="SUPFAM" id="SSF51735">
    <property type="entry name" value="NAD(P)-binding Rossmann-fold domains"/>
    <property type="match status" value="1"/>
</dbReference>
<dbReference type="EMBL" id="FNCY01000015">
    <property type="protein sequence ID" value="SDI24912.1"/>
    <property type="molecule type" value="Genomic_DNA"/>
</dbReference>
<dbReference type="InterPro" id="IPR050005">
    <property type="entry name" value="DenD"/>
</dbReference>
<accession>A0A1G8J1H8</accession>
<dbReference type="CDD" id="cd05238">
    <property type="entry name" value="Gne_like_SDR_e"/>
    <property type="match status" value="1"/>
</dbReference>